<dbReference type="AlphaFoldDB" id="A0A444UVT7"/>
<proteinExistence type="predicted"/>
<dbReference type="GO" id="GO:0016874">
    <property type="term" value="F:ligase activity"/>
    <property type="evidence" value="ECO:0007669"/>
    <property type="project" value="UniProtKB-KW"/>
</dbReference>
<gene>
    <name evidence="2" type="ORF">EOD39_20308</name>
</gene>
<name>A0A444UVT7_ACIRT</name>
<protein>
    <submittedName>
        <fullName evidence="2">E3 SUMO-protein ligase PIAS2</fullName>
    </submittedName>
</protein>
<feature type="compositionally biased region" description="Low complexity" evidence="1">
    <location>
        <begin position="67"/>
        <end position="81"/>
    </location>
</feature>
<evidence type="ECO:0000313" key="2">
    <source>
        <dbReference type="EMBL" id="RXM92274.1"/>
    </source>
</evidence>
<evidence type="ECO:0000313" key="3">
    <source>
        <dbReference type="Proteomes" id="UP000289886"/>
    </source>
</evidence>
<keyword evidence="2" id="KW-0436">Ligase</keyword>
<comment type="caution">
    <text evidence="2">The sequence shown here is derived from an EMBL/GenBank/DDBJ whole genome shotgun (WGS) entry which is preliminary data.</text>
</comment>
<feature type="region of interest" description="Disordered" evidence="1">
    <location>
        <begin position="64"/>
        <end position="115"/>
    </location>
</feature>
<evidence type="ECO:0000256" key="1">
    <source>
        <dbReference type="SAM" id="MobiDB-lite"/>
    </source>
</evidence>
<dbReference type="Proteomes" id="UP000289886">
    <property type="component" value="Unassembled WGS sequence"/>
</dbReference>
<keyword evidence="3" id="KW-1185">Reference proteome</keyword>
<organism evidence="2 3">
    <name type="scientific">Acipenser ruthenus</name>
    <name type="common">Sterlet sturgeon</name>
    <dbReference type="NCBI Taxonomy" id="7906"/>
    <lineage>
        <taxon>Eukaryota</taxon>
        <taxon>Metazoa</taxon>
        <taxon>Chordata</taxon>
        <taxon>Craniata</taxon>
        <taxon>Vertebrata</taxon>
        <taxon>Euteleostomi</taxon>
        <taxon>Actinopterygii</taxon>
        <taxon>Chondrostei</taxon>
        <taxon>Acipenseriformes</taxon>
        <taxon>Acipenseridae</taxon>
        <taxon>Acipenser</taxon>
    </lineage>
</organism>
<sequence>MQTVDTSFLPSALADYAVPFHHSTLSTIPTDMQGLDFLSLIQGDPQQYCAPMFLDTLGSTLQAAAPSSGGIISSSSSSSTASHHHQESSSHHSSSSSSRNEAGVGTSITDIISLD</sequence>
<accession>A0A444UVT7</accession>
<dbReference type="EMBL" id="SCEB01006607">
    <property type="protein sequence ID" value="RXM92274.1"/>
    <property type="molecule type" value="Genomic_DNA"/>
</dbReference>
<feature type="compositionally biased region" description="Polar residues" evidence="1">
    <location>
        <begin position="106"/>
        <end position="115"/>
    </location>
</feature>
<reference evidence="2 3" key="1">
    <citation type="submission" date="2019-01" db="EMBL/GenBank/DDBJ databases">
        <title>Draft Genome and Complete Hox-Cluster Characterization of the Sterlet Sturgeon (Acipenser ruthenus).</title>
        <authorList>
            <person name="Wei Q."/>
        </authorList>
    </citation>
    <scope>NUCLEOTIDE SEQUENCE [LARGE SCALE GENOMIC DNA]</scope>
    <source>
        <strain evidence="2">WHYD16114868_AA</strain>
        <tissue evidence="2">Blood</tissue>
    </source>
</reference>